<reference evidence="1" key="2">
    <citation type="journal article" date="2020" name="Nat. Commun.">
        <title>Large-scale genome sequencing of mycorrhizal fungi provides insights into the early evolution of symbiotic traits.</title>
        <authorList>
            <person name="Miyauchi S."/>
            <person name="Kiss E."/>
            <person name="Kuo A."/>
            <person name="Drula E."/>
            <person name="Kohler A."/>
            <person name="Sanchez-Garcia M."/>
            <person name="Morin E."/>
            <person name="Andreopoulos B."/>
            <person name="Barry K.W."/>
            <person name="Bonito G."/>
            <person name="Buee M."/>
            <person name="Carver A."/>
            <person name="Chen C."/>
            <person name="Cichocki N."/>
            <person name="Clum A."/>
            <person name="Culley D."/>
            <person name="Crous P.W."/>
            <person name="Fauchery L."/>
            <person name="Girlanda M."/>
            <person name="Hayes R.D."/>
            <person name="Keri Z."/>
            <person name="LaButti K."/>
            <person name="Lipzen A."/>
            <person name="Lombard V."/>
            <person name="Magnuson J."/>
            <person name="Maillard F."/>
            <person name="Murat C."/>
            <person name="Nolan M."/>
            <person name="Ohm R.A."/>
            <person name="Pangilinan J."/>
            <person name="Pereira M.F."/>
            <person name="Perotto S."/>
            <person name="Peter M."/>
            <person name="Pfister S."/>
            <person name="Riley R."/>
            <person name="Sitrit Y."/>
            <person name="Stielow J.B."/>
            <person name="Szollosi G."/>
            <person name="Zifcakova L."/>
            <person name="Stursova M."/>
            <person name="Spatafora J.W."/>
            <person name="Tedersoo L."/>
            <person name="Vaario L.M."/>
            <person name="Yamada A."/>
            <person name="Yan M."/>
            <person name="Wang P."/>
            <person name="Xu J."/>
            <person name="Bruns T."/>
            <person name="Baldrian P."/>
            <person name="Vilgalys R."/>
            <person name="Dunand C."/>
            <person name="Henrissat B."/>
            <person name="Grigoriev I.V."/>
            <person name="Hibbett D."/>
            <person name="Nagy L.G."/>
            <person name="Martin F.M."/>
        </authorList>
    </citation>
    <scope>NUCLEOTIDE SEQUENCE</scope>
    <source>
        <strain evidence="1">P2</strain>
    </source>
</reference>
<gene>
    <name evidence="1" type="ORF">BDM02DRAFT_3102326</name>
</gene>
<name>A0ACB6Z4V5_THEGA</name>
<evidence type="ECO:0000313" key="2">
    <source>
        <dbReference type="Proteomes" id="UP000886501"/>
    </source>
</evidence>
<dbReference type="Proteomes" id="UP000886501">
    <property type="component" value="Unassembled WGS sequence"/>
</dbReference>
<organism evidence="1 2">
    <name type="scientific">Thelephora ganbajun</name>
    <name type="common">Ganba fungus</name>
    <dbReference type="NCBI Taxonomy" id="370292"/>
    <lineage>
        <taxon>Eukaryota</taxon>
        <taxon>Fungi</taxon>
        <taxon>Dikarya</taxon>
        <taxon>Basidiomycota</taxon>
        <taxon>Agaricomycotina</taxon>
        <taxon>Agaricomycetes</taxon>
        <taxon>Thelephorales</taxon>
        <taxon>Thelephoraceae</taxon>
        <taxon>Thelephora</taxon>
    </lineage>
</organism>
<comment type="caution">
    <text evidence="1">The sequence shown here is derived from an EMBL/GenBank/DDBJ whole genome shotgun (WGS) entry which is preliminary data.</text>
</comment>
<protein>
    <submittedName>
        <fullName evidence="1">Uncharacterized protein</fullName>
    </submittedName>
</protein>
<keyword evidence="2" id="KW-1185">Reference proteome</keyword>
<sequence length="94" mass="10298">MPQTRVYHYVNPNNGNHITSLLPPDHPEMVCLQQGSHIEETKFGLLGVLAAIFWFPIGIGLCLLDRSVTCKRCGAVIKGRPSIQLGGSNGRNEN</sequence>
<reference evidence="1" key="1">
    <citation type="submission" date="2019-10" db="EMBL/GenBank/DDBJ databases">
        <authorList>
            <consortium name="DOE Joint Genome Institute"/>
            <person name="Kuo A."/>
            <person name="Miyauchi S."/>
            <person name="Kiss E."/>
            <person name="Drula E."/>
            <person name="Kohler A."/>
            <person name="Sanchez-Garcia M."/>
            <person name="Andreopoulos B."/>
            <person name="Barry K.W."/>
            <person name="Bonito G."/>
            <person name="Buee M."/>
            <person name="Carver A."/>
            <person name="Chen C."/>
            <person name="Cichocki N."/>
            <person name="Clum A."/>
            <person name="Culley D."/>
            <person name="Crous P.W."/>
            <person name="Fauchery L."/>
            <person name="Girlanda M."/>
            <person name="Hayes R."/>
            <person name="Keri Z."/>
            <person name="Labutti K."/>
            <person name="Lipzen A."/>
            <person name="Lombard V."/>
            <person name="Magnuson J."/>
            <person name="Maillard F."/>
            <person name="Morin E."/>
            <person name="Murat C."/>
            <person name="Nolan M."/>
            <person name="Ohm R."/>
            <person name="Pangilinan J."/>
            <person name="Pereira M."/>
            <person name="Perotto S."/>
            <person name="Peter M."/>
            <person name="Riley R."/>
            <person name="Sitrit Y."/>
            <person name="Stielow B."/>
            <person name="Szollosi G."/>
            <person name="Zifcakova L."/>
            <person name="Stursova M."/>
            <person name="Spatafora J.W."/>
            <person name="Tedersoo L."/>
            <person name="Vaario L.-M."/>
            <person name="Yamada A."/>
            <person name="Yan M."/>
            <person name="Wang P."/>
            <person name="Xu J."/>
            <person name="Bruns T."/>
            <person name="Baldrian P."/>
            <person name="Vilgalys R."/>
            <person name="Henrissat B."/>
            <person name="Grigoriev I.V."/>
            <person name="Hibbett D."/>
            <person name="Nagy L.G."/>
            <person name="Martin F.M."/>
        </authorList>
    </citation>
    <scope>NUCLEOTIDE SEQUENCE</scope>
    <source>
        <strain evidence="1">P2</strain>
    </source>
</reference>
<evidence type="ECO:0000313" key="1">
    <source>
        <dbReference type="EMBL" id="KAF9644780.1"/>
    </source>
</evidence>
<accession>A0ACB6Z4V5</accession>
<proteinExistence type="predicted"/>
<dbReference type="EMBL" id="MU118119">
    <property type="protein sequence ID" value="KAF9644780.1"/>
    <property type="molecule type" value="Genomic_DNA"/>
</dbReference>